<dbReference type="FunFam" id="3.40.50.200:FF:000021">
    <property type="entry name" value="Proprotein convertase subtilisin/kexin type 5a"/>
    <property type="match status" value="1"/>
</dbReference>
<evidence type="ECO:0000256" key="4">
    <source>
        <dbReference type="ARBA" id="ARBA00022729"/>
    </source>
</evidence>
<feature type="active site" description="Charge relay system" evidence="12 13">
    <location>
        <position position="184"/>
    </location>
</feature>
<dbReference type="GO" id="GO:0000139">
    <property type="term" value="C:Golgi membrane"/>
    <property type="evidence" value="ECO:0007669"/>
    <property type="project" value="TreeGrafter"/>
</dbReference>
<dbReference type="EMBL" id="JARQWQ010000007">
    <property type="protein sequence ID" value="KAK2570685.1"/>
    <property type="molecule type" value="Genomic_DNA"/>
</dbReference>
<dbReference type="InterPro" id="IPR022398">
    <property type="entry name" value="Peptidase_S8_His-AS"/>
</dbReference>
<dbReference type="GO" id="GO:0004252">
    <property type="term" value="F:serine-type endopeptidase activity"/>
    <property type="evidence" value="ECO:0007669"/>
    <property type="project" value="UniProtKB-UniRule"/>
</dbReference>
<name>A0AAD9R0T5_ACRCE</name>
<dbReference type="PANTHER" id="PTHR42884:SF23">
    <property type="entry name" value="FURIN-LIKE PROTEASE 2"/>
    <property type="match status" value="1"/>
</dbReference>
<dbReference type="CDD" id="cd04059">
    <property type="entry name" value="Peptidases_S8_Protein_convertases_Kexins_Furin-like"/>
    <property type="match status" value="1"/>
</dbReference>
<dbReference type="Pfam" id="PF01483">
    <property type="entry name" value="P_proprotein"/>
    <property type="match status" value="1"/>
</dbReference>
<dbReference type="InterPro" id="IPR032815">
    <property type="entry name" value="S8_pro-domain"/>
</dbReference>
<sequence>MGNGPCSLTKACLTIATISSLYWSRSSARPKFASTSWNNTRNWKRELADKEGYFTNTWAVEIDPAEEHVVANIAKRHGFSIIGQIGDLPGHYHFRHDEVDELNKEHNRDKTDRLLLEKEVKWAEQQKILHRVKRDGIPTDPKFKEMWYLLNEGQTGGPVGVDINVLPVWRKGISGKGVVVSILDDGVDHTHPDLAGNFDPRASHDFNDNDGDPMPRDLDPDNCHGTRCAGEVAAIANNSICGTGVAYSAHVGGVRMLDGKATDALEASSLGFQLQYVDIFSNCWGPKDDGKTFGKPGPLAAKALKRGAETGRGGKGNVYVWATGNGGLTDDDCNCDGYTTSIYTVSIGCIGDHGLSAYYTELCSSTIAVTFNGGAHREKEENKMITTDLHHQCTEQFKGTSSAAPLAAGMIALMLESNNRLTWRDVQHIIVRTAKLTSPVDDGWRTNGAGFHFNHKFGFGRLDADAMVEMAKSWTNVPTQRICTGAASIEERDIPSGGALELSIPTKACAGTVAEINKVEHVVLTISFIHRRRGDVSILLMSPSGTKNEMLSTRHYDDSKEGLDNWGFMTVHCWGENPRGFWQLKLIDNPLNAIGDRVLNGYGTLHLDTSKQDTDVEDLEEQVIDDQTKQQQSKIQQMKLQNGHVDFPYPPGVRRDEVRHQNSSEMSEQSVIDDLYNLTESDVASTTEYIYDRSHISHPQGSGSGEISGSGEEYPKNNIYDDGKYGLRAEVSADREISSSEDFDEDDDDDNIEADERDNILYPDPEGSESDRTFREEVPDIDDDYLDDGVVENYDDLDDDTLVKKPATKKAKFKGANQKKLPMAKKSVLDDNNSYPIKKKVQVASEETATQRVQVNAGYENPEIPCLGSGCSGVLLKWVLTFYGTEN</sequence>
<keyword evidence="9" id="KW-0325">Glycoprotein</keyword>
<dbReference type="InterPro" id="IPR008979">
    <property type="entry name" value="Galactose-bd-like_sf"/>
</dbReference>
<dbReference type="Pfam" id="PF00082">
    <property type="entry name" value="Peptidase_S8"/>
    <property type="match status" value="1"/>
</dbReference>
<dbReference type="InterPro" id="IPR002884">
    <property type="entry name" value="P_dom"/>
</dbReference>
<reference evidence="16" key="2">
    <citation type="journal article" date="2023" name="Science">
        <title>Genomic signatures of disease resistance in endangered staghorn corals.</title>
        <authorList>
            <person name="Vollmer S.V."/>
            <person name="Selwyn J.D."/>
            <person name="Despard B.A."/>
            <person name="Roesel C.L."/>
        </authorList>
    </citation>
    <scope>NUCLEOTIDE SEQUENCE</scope>
    <source>
        <strain evidence="16">K2</strain>
    </source>
</reference>
<dbReference type="FunFam" id="2.60.120.260:FF:000006">
    <property type="entry name" value="Proprotein convertase subtilisin/kexin type 5"/>
    <property type="match status" value="1"/>
</dbReference>
<comment type="function">
    <text evidence="10">Probably involved in the processing of hormone and other protein precursors at sites comprised of pairs of basic amino acid residues.</text>
</comment>
<evidence type="ECO:0000256" key="7">
    <source>
        <dbReference type="ARBA" id="ARBA00023145"/>
    </source>
</evidence>
<evidence type="ECO:0000256" key="13">
    <source>
        <dbReference type="PROSITE-ProRule" id="PRU01240"/>
    </source>
</evidence>
<feature type="region of interest" description="Disordered" evidence="14">
    <location>
        <begin position="733"/>
        <end position="774"/>
    </location>
</feature>
<feature type="active site" description="Charge relay system" evidence="12 13">
    <location>
        <position position="224"/>
    </location>
</feature>
<feature type="compositionally biased region" description="Acidic residues" evidence="14">
    <location>
        <begin position="739"/>
        <end position="756"/>
    </location>
</feature>
<feature type="region of interest" description="Disordered" evidence="14">
    <location>
        <begin position="643"/>
        <end position="670"/>
    </location>
</feature>
<evidence type="ECO:0000313" key="16">
    <source>
        <dbReference type="EMBL" id="KAK2570685.1"/>
    </source>
</evidence>
<dbReference type="InterPro" id="IPR000209">
    <property type="entry name" value="Peptidase_S8/S53_dom"/>
</dbReference>
<reference evidence="16" key="1">
    <citation type="journal article" date="2023" name="G3 (Bethesda)">
        <title>Whole genome assembly and annotation of the endangered Caribbean coral Acropora cervicornis.</title>
        <authorList>
            <person name="Selwyn J.D."/>
            <person name="Vollmer S.V."/>
        </authorList>
    </citation>
    <scope>NUCLEOTIDE SEQUENCE</scope>
    <source>
        <strain evidence="16">K2</strain>
    </source>
</reference>
<evidence type="ECO:0000259" key="15">
    <source>
        <dbReference type="PROSITE" id="PS51829"/>
    </source>
</evidence>
<evidence type="ECO:0000256" key="6">
    <source>
        <dbReference type="ARBA" id="ARBA00022825"/>
    </source>
</evidence>
<feature type="domain" description="P/Homo B" evidence="15">
    <location>
        <begin position="476"/>
        <end position="613"/>
    </location>
</feature>
<evidence type="ECO:0000256" key="2">
    <source>
        <dbReference type="ARBA" id="ARBA00022670"/>
    </source>
</evidence>
<dbReference type="Gene3D" id="3.40.50.200">
    <property type="entry name" value="Peptidase S8/S53 domain"/>
    <property type="match status" value="1"/>
</dbReference>
<dbReference type="Gene3D" id="2.60.120.260">
    <property type="entry name" value="Galactose-binding domain-like"/>
    <property type="match status" value="1"/>
</dbReference>
<dbReference type="PROSITE" id="PS51829">
    <property type="entry name" value="P_HOMO_B"/>
    <property type="match status" value="1"/>
</dbReference>
<evidence type="ECO:0000313" key="17">
    <source>
        <dbReference type="Proteomes" id="UP001249851"/>
    </source>
</evidence>
<gene>
    <name evidence="16" type="ORF">P5673_004372</name>
</gene>
<keyword evidence="6 13" id="KW-0720">Serine protease</keyword>
<dbReference type="PRINTS" id="PR00723">
    <property type="entry name" value="SUBTILISIN"/>
</dbReference>
<comment type="similarity">
    <text evidence="1">Belongs to the peptidase S8 family. Furin subfamily.</text>
</comment>
<dbReference type="SUPFAM" id="SSF49785">
    <property type="entry name" value="Galactose-binding domain-like"/>
    <property type="match status" value="1"/>
</dbReference>
<evidence type="ECO:0000256" key="12">
    <source>
        <dbReference type="PIRSR" id="PIRSR615500-1"/>
    </source>
</evidence>
<dbReference type="PROSITE" id="PS00136">
    <property type="entry name" value="SUBTILASE_ASP"/>
    <property type="match status" value="1"/>
</dbReference>
<feature type="compositionally biased region" description="Basic and acidic residues" evidence="14">
    <location>
        <begin position="653"/>
        <end position="662"/>
    </location>
</feature>
<dbReference type="Proteomes" id="UP001249851">
    <property type="component" value="Unassembled WGS sequence"/>
</dbReference>
<dbReference type="InterPro" id="IPR023827">
    <property type="entry name" value="Peptidase_S8_Asp-AS"/>
</dbReference>
<keyword evidence="3" id="KW-0165">Cleavage on pair of basic residues</keyword>
<dbReference type="SUPFAM" id="SSF54897">
    <property type="entry name" value="Protease propeptides/inhibitors"/>
    <property type="match status" value="1"/>
</dbReference>
<feature type="active site" description="Charge relay system" evidence="12 13">
    <location>
        <position position="401"/>
    </location>
</feature>
<dbReference type="PANTHER" id="PTHR42884">
    <property type="entry name" value="PROPROTEIN CONVERTASE SUBTILISIN/KEXIN-RELATED"/>
    <property type="match status" value="1"/>
</dbReference>
<evidence type="ECO:0000256" key="10">
    <source>
        <dbReference type="ARBA" id="ARBA00055784"/>
    </source>
</evidence>
<evidence type="ECO:0000256" key="5">
    <source>
        <dbReference type="ARBA" id="ARBA00022801"/>
    </source>
</evidence>
<organism evidence="16 17">
    <name type="scientific">Acropora cervicornis</name>
    <name type="common">Staghorn coral</name>
    <dbReference type="NCBI Taxonomy" id="6130"/>
    <lineage>
        <taxon>Eukaryota</taxon>
        <taxon>Metazoa</taxon>
        <taxon>Cnidaria</taxon>
        <taxon>Anthozoa</taxon>
        <taxon>Hexacorallia</taxon>
        <taxon>Scleractinia</taxon>
        <taxon>Astrocoeniina</taxon>
        <taxon>Acroporidae</taxon>
        <taxon>Acropora</taxon>
    </lineage>
</organism>
<dbReference type="Gene3D" id="3.30.70.850">
    <property type="entry name" value="Peptidase S8, pro-domain"/>
    <property type="match status" value="1"/>
</dbReference>
<dbReference type="GO" id="GO:0016485">
    <property type="term" value="P:protein processing"/>
    <property type="evidence" value="ECO:0007669"/>
    <property type="project" value="TreeGrafter"/>
</dbReference>
<dbReference type="InterPro" id="IPR034182">
    <property type="entry name" value="Kexin/furin"/>
</dbReference>
<keyword evidence="17" id="KW-1185">Reference proteome</keyword>
<evidence type="ECO:0000256" key="3">
    <source>
        <dbReference type="ARBA" id="ARBA00022685"/>
    </source>
</evidence>
<dbReference type="PROSITE" id="PS00137">
    <property type="entry name" value="SUBTILASE_HIS"/>
    <property type="match status" value="1"/>
</dbReference>
<comment type="caution">
    <text evidence="16">The sequence shown here is derived from an EMBL/GenBank/DDBJ whole genome shotgun (WGS) entry which is preliminary data.</text>
</comment>
<dbReference type="PROSITE" id="PS51892">
    <property type="entry name" value="SUBTILASE"/>
    <property type="match status" value="1"/>
</dbReference>
<dbReference type="PROSITE" id="PS00138">
    <property type="entry name" value="SUBTILASE_SER"/>
    <property type="match status" value="1"/>
</dbReference>
<dbReference type="InterPro" id="IPR038466">
    <property type="entry name" value="S8_pro-domain_sf"/>
</dbReference>
<evidence type="ECO:0000256" key="9">
    <source>
        <dbReference type="ARBA" id="ARBA00023180"/>
    </source>
</evidence>
<keyword evidence="7" id="KW-0865">Zymogen</keyword>
<evidence type="ECO:0000256" key="8">
    <source>
        <dbReference type="ARBA" id="ARBA00023157"/>
    </source>
</evidence>
<evidence type="ECO:0000256" key="11">
    <source>
        <dbReference type="ARBA" id="ARBA00076619"/>
    </source>
</evidence>
<proteinExistence type="inferred from homology"/>
<dbReference type="InterPro" id="IPR015500">
    <property type="entry name" value="Peptidase_S8_subtilisin-rel"/>
</dbReference>
<feature type="region of interest" description="Disordered" evidence="14">
    <location>
        <begin position="694"/>
        <end position="721"/>
    </location>
</feature>
<keyword evidence="2 13" id="KW-0645">Protease</keyword>
<dbReference type="FunFam" id="3.30.70.850:FF:000001">
    <property type="entry name" value="Proprotein convertase subtilisin/kexin type 5"/>
    <property type="match status" value="1"/>
</dbReference>
<dbReference type="Pfam" id="PF16470">
    <property type="entry name" value="S8_pro-domain"/>
    <property type="match status" value="1"/>
</dbReference>
<dbReference type="InterPro" id="IPR023828">
    <property type="entry name" value="Peptidase_S8_Ser-AS"/>
</dbReference>
<keyword evidence="4" id="KW-0732">Signal</keyword>
<evidence type="ECO:0000256" key="1">
    <source>
        <dbReference type="ARBA" id="ARBA00005325"/>
    </source>
</evidence>
<dbReference type="GO" id="GO:0005802">
    <property type="term" value="C:trans-Golgi network"/>
    <property type="evidence" value="ECO:0007669"/>
    <property type="project" value="TreeGrafter"/>
</dbReference>
<protein>
    <recommendedName>
        <fullName evidence="11">SPC3</fullName>
    </recommendedName>
</protein>
<keyword evidence="8" id="KW-1015">Disulfide bond</keyword>
<dbReference type="InterPro" id="IPR036852">
    <property type="entry name" value="Peptidase_S8/S53_dom_sf"/>
</dbReference>
<evidence type="ECO:0000256" key="14">
    <source>
        <dbReference type="SAM" id="MobiDB-lite"/>
    </source>
</evidence>
<keyword evidence="5 13" id="KW-0378">Hydrolase</keyword>
<accession>A0AAD9R0T5</accession>
<dbReference type="SUPFAM" id="SSF52743">
    <property type="entry name" value="Subtilisin-like"/>
    <property type="match status" value="1"/>
</dbReference>
<dbReference type="AlphaFoldDB" id="A0AAD9R0T5"/>